<dbReference type="OrthoDB" id="5212at2759"/>
<accession>A0A3P6RBT6</accession>
<organism evidence="3 4">
    <name type="scientific">Cylicostephanus goldi</name>
    <name type="common">Nematode worm</name>
    <dbReference type="NCBI Taxonomy" id="71465"/>
    <lineage>
        <taxon>Eukaryota</taxon>
        <taxon>Metazoa</taxon>
        <taxon>Ecdysozoa</taxon>
        <taxon>Nematoda</taxon>
        <taxon>Chromadorea</taxon>
        <taxon>Rhabditida</taxon>
        <taxon>Rhabditina</taxon>
        <taxon>Rhabditomorpha</taxon>
        <taxon>Strongyloidea</taxon>
        <taxon>Strongylidae</taxon>
        <taxon>Cylicostephanus</taxon>
    </lineage>
</organism>
<feature type="domain" description="Ground-like" evidence="2">
    <location>
        <begin position="36"/>
        <end position="116"/>
    </location>
</feature>
<evidence type="ECO:0000313" key="4">
    <source>
        <dbReference type="Proteomes" id="UP000271889"/>
    </source>
</evidence>
<keyword evidence="4" id="KW-1185">Reference proteome</keyword>
<evidence type="ECO:0000313" key="3">
    <source>
        <dbReference type="EMBL" id="VDK57979.1"/>
    </source>
</evidence>
<gene>
    <name evidence="3" type="ORF">CGOC_LOCUS4179</name>
</gene>
<feature type="region of interest" description="Disordered" evidence="1">
    <location>
        <begin position="120"/>
        <end position="160"/>
    </location>
</feature>
<feature type="compositionally biased region" description="Basic residues" evidence="1">
    <location>
        <begin position="150"/>
        <end position="159"/>
    </location>
</feature>
<dbReference type="AlphaFoldDB" id="A0A3P6RBT6"/>
<evidence type="ECO:0000259" key="2">
    <source>
        <dbReference type="Pfam" id="PF04155"/>
    </source>
</evidence>
<protein>
    <recommendedName>
        <fullName evidence="2">Ground-like domain-containing protein</fullName>
    </recommendedName>
</protein>
<proteinExistence type="predicted"/>
<dbReference type="InterPro" id="IPR007284">
    <property type="entry name" value="Ground-like_dom"/>
</dbReference>
<dbReference type="Pfam" id="PF04155">
    <property type="entry name" value="Ground-like"/>
    <property type="match status" value="1"/>
</dbReference>
<sequence>MTYATPKKYPLYAEFHEDSGPAIPLDCPRILEELDGEVCCDGTLQYEITRAIAEAKQNRTRATPRAVTSVVSGRVQKRFGTTFETVVSKSDFTWRTHHYNLHTCKIDTQGYHALAFETSKSHRPQSELSTSYVEPEGGGGSDLTEYHRQPSLRKGKGRPKAFQAPILGGNTIEIVPQQYALDIEERQVEVVYPVLQYGKLSTDFEVEKKSYKSSRLLLFDGYLGDHT</sequence>
<name>A0A3P6RBT6_CYLGO</name>
<evidence type="ECO:0000256" key="1">
    <source>
        <dbReference type="SAM" id="MobiDB-lite"/>
    </source>
</evidence>
<dbReference type="EMBL" id="UYRV01011227">
    <property type="protein sequence ID" value="VDK57979.1"/>
    <property type="molecule type" value="Genomic_DNA"/>
</dbReference>
<reference evidence="3 4" key="1">
    <citation type="submission" date="2018-11" db="EMBL/GenBank/DDBJ databases">
        <authorList>
            <consortium name="Pathogen Informatics"/>
        </authorList>
    </citation>
    <scope>NUCLEOTIDE SEQUENCE [LARGE SCALE GENOMIC DNA]</scope>
</reference>
<dbReference type="Proteomes" id="UP000271889">
    <property type="component" value="Unassembled WGS sequence"/>
</dbReference>